<evidence type="ECO:0000256" key="5">
    <source>
        <dbReference type="ARBA" id="ARBA00022989"/>
    </source>
</evidence>
<feature type="transmembrane region" description="Helical" evidence="8">
    <location>
        <begin position="277"/>
        <end position="303"/>
    </location>
</feature>
<dbReference type="GO" id="GO:0016020">
    <property type="term" value="C:membrane"/>
    <property type="evidence" value="ECO:0007669"/>
    <property type="project" value="UniProtKB-SubCell"/>
</dbReference>
<reference evidence="9 10" key="1">
    <citation type="submission" date="2016-05" db="EMBL/GenBank/DDBJ databases">
        <title>Draft genome sequence of a porcine commensal Rothia nasimurium.</title>
        <authorList>
            <person name="Gaiser R.A."/>
            <person name="Van Baarlen P."/>
            <person name="Wells J.M."/>
        </authorList>
    </citation>
    <scope>NUCLEOTIDE SEQUENCE [LARGE SCALE GENOMIC DNA]</scope>
    <source>
        <strain evidence="9 10">PT-32</strain>
    </source>
</reference>
<evidence type="ECO:0000313" key="9">
    <source>
        <dbReference type="EMBL" id="ORC22155.1"/>
    </source>
</evidence>
<dbReference type="GO" id="GO:0016757">
    <property type="term" value="F:glycosyltransferase activity"/>
    <property type="evidence" value="ECO:0007669"/>
    <property type="project" value="UniProtKB-KW"/>
</dbReference>
<comment type="subcellular location">
    <subcellularLocation>
        <location evidence="1">Membrane</location>
        <topology evidence="1">Multi-pass membrane protein</topology>
    </subcellularLocation>
</comment>
<feature type="transmembrane region" description="Helical" evidence="8">
    <location>
        <begin position="342"/>
        <end position="366"/>
    </location>
</feature>
<feature type="transmembrane region" description="Helical" evidence="8">
    <location>
        <begin position="111"/>
        <end position="130"/>
    </location>
</feature>
<evidence type="ECO:0000256" key="1">
    <source>
        <dbReference type="ARBA" id="ARBA00004141"/>
    </source>
</evidence>
<keyword evidence="6 8" id="KW-0472">Membrane</keyword>
<gene>
    <name evidence="9" type="ORF">A7979_01270</name>
</gene>
<evidence type="ECO:0000313" key="10">
    <source>
        <dbReference type="Proteomes" id="UP000192359"/>
    </source>
</evidence>
<feature type="transmembrane region" description="Helical" evidence="8">
    <location>
        <begin position="230"/>
        <end position="249"/>
    </location>
</feature>
<dbReference type="Proteomes" id="UP000192359">
    <property type="component" value="Unassembled WGS sequence"/>
</dbReference>
<keyword evidence="4 8" id="KW-0812">Transmembrane</keyword>
<keyword evidence="5 8" id="KW-1133">Transmembrane helix</keyword>
<comment type="similarity">
    <text evidence="7">Belongs to the MptA/B family.</text>
</comment>
<dbReference type="RefSeq" id="WP_083091216.1">
    <property type="nucleotide sequence ID" value="NZ_LXWF01000011.1"/>
</dbReference>
<dbReference type="OrthoDB" id="5242303at2"/>
<feature type="transmembrane region" description="Helical" evidence="8">
    <location>
        <begin position="484"/>
        <end position="503"/>
    </location>
</feature>
<sequence length="524" mass="57802">MSPRTAAAPTDDWPVHRYDQKTAAYVSGSPLRTLVFGTIGSLLVMFASFGVGWLADASPFRRVEWIIPLRYTVSGIVVCIVLLAVGAMMLCREWIRMVQKLRVWDLRTQKWAVAATICWIIPQLFAFPLFSRDVFSYFAQGRVMASGLNPYDYGVSAVNNFFQYGADQLWSESAPPYGPLFLMIEKWVAQISGNSVDLALYLFRAVALVGVGLIAFYVPKLAALHGINGIRANWLVVANPLFIAAFVTSSHNDALMTGLILAGIYHAASRRGAVGGLVGVTLVSAAIAVKPIALVALPFIGLMWAGRGASWPQKFMYWALTLALSLAELALLGFVTDLGFGWIGALATTGGQFIWFTPIGFIGIQLNQIVASITSDNDLANSIRDTFFSASKMVGMLLAVVTMFMGKDENLIRRTGLALALVVIFSPMIQSWYLLWFIPLLVVAGIRTDWQLDFYFITTLFFVMFAVSDQLAVSPYLENFNQNMGRLIAAVVSVAYAFWLIFFDPATSRVLRRAQRSSLYEITI</sequence>
<keyword evidence="3" id="KW-0808">Transferase</keyword>
<evidence type="ECO:0008006" key="11">
    <source>
        <dbReference type="Google" id="ProtNLM"/>
    </source>
</evidence>
<accession>A0A1Y1RQU8</accession>
<evidence type="ECO:0000256" key="2">
    <source>
        <dbReference type="ARBA" id="ARBA00022676"/>
    </source>
</evidence>
<evidence type="ECO:0000256" key="8">
    <source>
        <dbReference type="SAM" id="Phobius"/>
    </source>
</evidence>
<dbReference type="Pfam" id="PF26314">
    <property type="entry name" value="MptA_B_family"/>
    <property type="match status" value="1"/>
</dbReference>
<keyword evidence="2" id="KW-0328">Glycosyltransferase</keyword>
<keyword evidence="10" id="KW-1185">Reference proteome</keyword>
<evidence type="ECO:0000256" key="6">
    <source>
        <dbReference type="ARBA" id="ARBA00023136"/>
    </source>
</evidence>
<evidence type="ECO:0000256" key="7">
    <source>
        <dbReference type="ARBA" id="ARBA00043987"/>
    </source>
</evidence>
<protein>
    <recommendedName>
        <fullName evidence="11">Carotene biosynthesis associated membrane protein</fullName>
    </recommendedName>
</protein>
<dbReference type="InterPro" id="IPR049829">
    <property type="entry name" value="MptA/B-like"/>
</dbReference>
<comment type="caution">
    <text evidence="9">The sequence shown here is derived from an EMBL/GenBank/DDBJ whole genome shotgun (WGS) entry which is preliminary data.</text>
</comment>
<feature type="transmembrane region" description="Helical" evidence="8">
    <location>
        <begin position="417"/>
        <end position="442"/>
    </location>
</feature>
<evidence type="ECO:0000256" key="4">
    <source>
        <dbReference type="ARBA" id="ARBA00022692"/>
    </source>
</evidence>
<dbReference type="AlphaFoldDB" id="A0A1Y1RQU8"/>
<feature type="transmembrane region" description="Helical" evidence="8">
    <location>
        <begin position="67"/>
        <end position="90"/>
    </location>
</feature>
<feature type="transmembrane region" description="Helical" evidence="8">
    <location>
        <begin position="387"/>
        <end position="405"/>
    </location>
</feature>
<feature type="transmembrane region" description="Helical" evidence="8">
    <location>
        <begin position="198"/>
        <end position="218"/>
    </location>
</feature>
<dbReference type="NCBIfam" id="NF038066">
    <property type="entry name" value="MptB"/>
    <property type="match status" value="1"/>
</dbReference>
<feature type="transmembrane region" description="Helical" evidence="8">
    <location>
        <begin position="315"/>
        <end position="336"/>
    </location>
</feature>
<feature type="transmembrane region" description="Helical" evidence="8">
    <location>
        <begin position="34"/>
        <end position="55"/>
    </location>
</feature>
<evidence type="ECO:0000256" key="3">
    <source>
        <dbReference type="ARBA" id="ARBA00022679"/>
    </source>
</evidence>
<organism evidence="9 10">
    <name type="scientific">Rothia nasimurium</name>
    <dbReference type="NCBI Taxonomy" id="85336"/>
    <lineage>
        <taxon>Bacteria</taxon>
        <taxon>Bacillati</taxon>
        <taxon>Actinomycetota</taxon>
        <taxon>Actinomycetes</taxon>
        <taxon>Micrococcales</taxon>
        <taxon>Micrococcaceae</taxon>
        <taxon>Rothia</taxon>
    </lineage>
</organism>
<dbReference type="EMBL" id="LXWF01000011">
    <property type="protein sequence ID" value="ORC22155.1"/>
    <property type="molecule type" value="Genomic_DNA"/>
</dbReference>
<feature type="transmembrane region" description="Helical" evidence="8">
    <location>
        <begin position="454"/>
        <end position="472"/>
    </location>
</feature>
<name>A0A1Y1RQU8_9MICC</name>
<proteinExistence type="inferred from homology"/>